<keyword evidence="1" id="KW-1133">Transmembrane helix</keyword>
<feature type="transmembrane region" description="Helical" evidence="1">
    <location>
        <begin position="16"/>
        <end position="34"/>
    </location>
</feature>
<name>A0ABS7I1M3_9MICO</name>
<organism evidence="2 3">
    <name type="scientific">Microbacterium ureisolvens</name>
    <dbReference type="NCBI Taxonomy" id="2781186"/>
    <lineage>
        <taxon>Bacteria</taxon>
        <taxon>Bacillati</taxon>
        <taxon>Actinomycetota</taxon>
        <taxon>Actinomycetes</taxon>
        <taxon>Micrococcales</taxon>
        <taxon>Microbacteriaceae</taxon>
        <taxon>Microbacterium</taxon>
    </lineage>
</organism>
<evidence type="ECO:0000313" key="3">
    <source>
        <dbReference type="Proteomes" id="UP000777440"/>
    </source>
</evidence>
<evidence type="ECO:0000313" key="2">
    <source>
        <dbReference type="EMBL" id="MBW9110655.1"/>
    </source>
</evidence>
<sequence>MDPWSWFVEKFDEDPAGWISLLILVAGVVTASFWGRRIFHWVRAVPGRIDRWLRRRYAATPSAVATTIAVRFETSHSPREKFGEYMTGRLAGGRTSWTVTNLGPVAAEEVRVEFVSPELQAETAPHWPTLAVGEAGTFTAFVPFGKGTDSRVVWHQGGESFSRDIKLLFEAG</sequence>
<accession>A0ABS7I1M3</accession>
<keyword evidence="3" id="KW-1185">Reference proteome</keyword>
<reference evidence="2 3" key="1">
    <citation type="journal article" date="2021" name="MBio">
        <title>Poor Competitiveness of Bradyrhizobium in Pigeon Pea Root Colonization in Indian Soils.</title>
        <authorList>
            <person name="Chalasani D."/>
            <person name="Basu A."/>
            <person name="Pullabhotla S.V.S.R.N."/>
            <person name="Jorrin B."/>
            <person name="Neal A.L."/>
            <person name="Poole P.S."/>
            <person name="Podile A.R."/>
            <person name="Tkacz A."/>
        </authorList>
    </citation>
    <scope>NUCLEOTIDE SEQUENCE [LARGE SCALE GENOMIC DNA]</scope>
    <source>
        <strain evidence="2 3">HU12</strain>
    </source>
</reference>
<keyword evidence="1" id="KW-0812">Transmembrane</keyword>
<protein>
    <submittedName>
        <fullName evidence="2">Uncharacterized protein</fullName>
    </submittedName>
</protein>
<dbReference type="EMBL" id="JAEUAX010000006">
    <property type="protein sequence ID" value="MBW9110655.1"/>
    <property type="molecule type" value="Genomic_DNA"/>
</dbReference>
<dbReference type="RefSeq" id="WP_220339859.1">
    <property type="nucleotide sequence ID" value="NZ_JAEUAX010000006.1"/>
</dbReference>
<gene>
    <name evidence="2" type="ORF">JNB61_12810</name>
</gene>
<keyword evidence="1" id="KW-0472">Membrane</keyword>
<comment type="caution">
    <text evidence="2">The sequence shown here is derived from an EMBL/GenBank/DDBJ whole genome shotgun (WGS) entry which is preliminary data.</text>
</comment>
<evidence type="ECO:0000256" key="1">
    <source>
        <dbReference type="SAM" id="Phobius"/>
    </source>
</evidence>
<dbReference type="Proteomes" id="UP000777440">
    <property type="component" value="Unassembled WGS sequence"/>
</dbReference>
<proteinExistence type="predicted"/>